<keyword evidence="2" id="KW-1185">Reference proteome</keyword>
<reference evidence="1" key="1">
    <citation type="journal article" date="2020" name="Microb. Genom.">
        <title>Genetic diversity of clinical and environmental Mucorales isolates obtained from an investigation of mucormycosis cases among solid organ transplant recipients.</title>
        <authorList>
            <person name="Nguyen M.H."/>
            <person name="Kaul D."/>
            <person name="Muto C."/>
            <person name="Cheng S.J."/>
            <person name="Richter R.A."/>
            <person name="Bruno V.M."/>
            <person name="Liu G."/>
            <person name="Beyhan S."/>
            <person name="Sundermann A.J."/>
            <person name="Mounaud S."/>
            <person name="Pasculle A.W."/>
            <person name="Nierman W.C."/>
            <person name="Driscoll E."/>
            <person name="Cumbie R."/>
            <person name="Clancy C.J."/>
            <person name="Dupont C.L."/>
        </authorList>
    </citation>
    <scope>NUCLEOTIDE SEQUENCE</scope>
    <source>
        <strain evidence="1">GL11</strain>
    </source>
</reference>
<organism evidence="1 2">
    <name type="scientific">Rhizopus oryzae</name>
    <name type="common">Mucormycosis agent</name>
    <name type="synonym">Rhizopus arrhizus var. delemar</name>
    <dbReference type="NCBI Taxonomy" id="64495"/>
    <lineage>
        <taxon>Eukaryota</taxon>
        <taxon>Fungi</taxon>
        <taxon>Fungi incertae sedis</taxon>
        <taxon>Mucoromycota</taxon>
        <taxon>Mucoromycotina</taxon>
        <taxon>Mucoromycetes</taxon>
        <taxon>Mucorales</taxon>
        <taxon>Mucorineae</taxon>
        <taxon>Rhizopodaceae</taxon>
        <taxon>Rhizopus</taxon>
    </lineage>
</organism>
<dbReference type="OrthoDB" id="2202553at2759"/>
<sequence length="104" mass="12620">MVTCRISDPCIVEFTQKNDHIHIPEFYSDLQRMSISDTLRDKIKNFLCKGFSRREVRSCLLQEVEEDKQQRDKMFHYDDVYNVWLMVAKDMFQFNNNEFESLQL</sequence>
<dbReference type="Proteomes" id="UP000716291">
    <property type="component" value="Unassembled WGS sequence"/>
</dbReference>
<proteinExistence type="predicted"/>
<gene>
    <name evidence="1" type="ORF">G6F64_006724</name>
</gene>
<dbReference type="EMBL" id="JAANQT010000924">
    <property type="protein sequence ID" value="KAG1307562.1"/>
    <property type="molecule type" value="Genomic_DNA"/>
</dbReference>
<accession>A0A9P6X852</accession>
<evidence type="ECO:0000313" key="1">
    <source>
        <dbReference type="EMBL" id="KAG1307562.1"/>
    </source>
</evidence>
<dbReference type="AlphaFoldDB" id="A0A9P6X852"/>
<name>A0A9P6X852_RHIOR</name>
<comment type="caution">
    <text evidence="1">The sequence shown here is derived from an EMBL/GenBank/DDBJ whole genome shotgun (WGS) entry which is preliminary data.</text>
</comment>
<evidence type="ECO:0000313" key="2">
    <source>
        <dbReference type="Proteomes" id="UP000716291"/>
    </source>
</evidence>
<protein>
    <submittedName>
        <fullName evidence="1">Uncharacterized protein</fullName>
    </submittedName>
</protein>